<evidence type="ECO:0000313" key="3">
    <source>
        <dbReference type="EMBL" id="SDL66769.1"/>
    </source>
</evidence>
<gene>
    <name evidence="3" type="ORF">SAMN04488514_102276</name>
</gene>
<feature type="transmembrane region" description="Helical" evidence="2">
    <location>
        <begin position="12"/>
        <end position="33"/>
    </location>
</feature>
<keyword evidence="2" id="KW-0472">Membrane</keyword>
<dbReference type="Proteomes" id="UP000199440">
    <property type="component" value="Unassembled WGS sequence"/>
</dbReference>
<evidence type="ECO:0008006" key="5">
    <source>
        <dbReference type="Google" id="ProtNLM"/>
    </source>
</evidence>
<dbReference type="AlphaFoldDB" id="A0A1G9LXR7"/>
<reference evidence="3 4" key="1">
    <citation type="submission" date="2016-10" db="EMBL/GenBank/DDBJ databases">
        <authorList>
            <person name="de Groot N.N."/>
        </authorList>
    </citation>
    <scope>NUCLEOTIDE SEQUENCE [LARGE SCALE GENOMIC DNA]</scope>
    <source>
        <strain evidence="3 4">DSM 19886</strain>
    </source>
</reference>
<accession>A0A1G9LXR7</accession>
<protein>
    <recommendedName>
        <fullName evidence="5">Chromosome partitioning protein ParA</fullName>
    </recommendedName>
</protein>
<feature type="compositionally biased region" description="Basic and acidic residues" evidence="1">
    <location>
        <begin position="156"/>
        <end position="166"/>
    </location>
</feature>
<evidence type="ECO:0000313" key="4">
    <source>
        <dbReference type="Proteomes" id="UP000199440"/>
    </source>
</evidence>
<feature type="region of interest" description="Disordered" evidence="1">
    <location>
        <begin position="146"/>
        <end position="166"/>
    </location>
</feature>
<name>A0A1G9LXR7_9FLAO</name>
<dbReference type="STRING" id="192904.SAMN04488514_102276"/>
<organism evidence="3 4">
    <name type="scientific">Kriegella aquimaris</name>
    <dbReference type="NCBI Taxonomy" id="192904"/>
    <lineage>
        <taxon>Bacteria</taxon>
        <taxon>Pseudomonadati</taxon>
        <taxon>Bacteroidota</taxon>
        <taxon>Flavobacteriia</taxon>
        <taxon>Flavobacteriales</taxon>
        <taxon>Flavobacteriaceae</taxon>
        <taxon>Kriegella</taxon>
    </lineage>
</organism>
<keyword evidence="2" id="KW-0812">Transmembrane</keyword>
<dbReference type="OrthoDB" id="1412292at2"/>
<dbReference type="EMBL" id="FNGV01000002">
    <property type="protein sequence ID" value="SDL66769.1"/>
    <property type="molecule type" value="Genomic_DNA"/>
</dbReference>
<evidence type="ECO:0000256" key="2">
    <source>
        <dbReference type="SAM" id="Phobius"/>
    </source>
</evidence>
<keyword evidence="2" id="KW-1133">Transmembrane helix</keyword>
<sequence length="298" mass="34133">MDGQDKKFNSKIILAMLIAVIIGILIAFFYSYAQSRTKIAFLNQEKALLIKDINLMKADVDRLSALDEVNEIELESSKFRVQQLLDSVGRLNFTVERLREFKSELSRLGAKNDSLMLKNNFLRYNNMVLSEKYAETKQKLEELKGASNSMAVADQSQKDKTKELDSEPKIKSYLQLRNSEGGGFRERNERPIRTNKASIIQKLRGCVTVEADPEAIDEERIIYLQFLGPDMRVIEDNANTITVNGNVYSKRIKLLLKSENIIVCDFITIPEGSLKEGIYTLNIFEDERLLTNTEFQLK</sequence>
<keyword evidence="4" id="KW-1185">Reference proteome</keyword>
<proteinExistence type="predicted"/>
<evidence type="ECO:0000256" key="1">
    <source>
        <dbReference type="SAM" id="MobiDB-lite"/>
    </source>
</evidence>